<evidence type="ECO:0000256" key="1">
    <source>
        <dbReference type="SAM" id="MobiDB-lite"/>
    </source>
</evidence>
<dbReference type="RefSeq" id="WP_185270841.1">
    <property type="nucleotide sequence ID" value="NZ_CP055156.1"/>
</dbReference>
<accession>A0A7G7GB26</accession>
<dbReference type="EMBL" id="CP055156">
    <property type="protein sequence ID" value="QNF34360.1"/>
    <property type="molecule type" value="Genomic_DNA"/>
</dbReference>
<dbReference type="KEGG" id="aswu:HUW51_17120"/>
<evidence type="ECO:0000313" key="2">
    <source>
        <dbReference type="EMBL" id="QNF34360.1"/>
    </source>
</evidence>
<keyword evidence="3" id="KW-1185">Reference proteome</keyword>
<organism evidence="2 3">
    <name type="scientific">Adhaeribacter swui</name>
    <dbReference type="NCBI Taxonomy" id="2086471"/>
    <lineage>
        <taxon>Bacteria</taxon>
        <taxon>Pseudomonadati</taxon>
        <taxon>Bacteroidota</taxon>
        <taxon>Cytophagia</taxon>
        <taxon>Cytophagales</taxon>
        <taxon>Hymenobacteraceae</taxon>
        <taxon>Adhaeribacter</taxon>
    </lineage>
</organism>
<name>A0A7G7GB26_9BACT</name>
<sequence>MTMQMDIIRLSEVLKIIGDKAQPFDLVYCTADLKKGTGGEIKVRNGCRLSSKNINEEAAPQPNETVPAGKSSKKPNHFENATRNIIKANGQVRTVHIFLILQFNGKKVII</sequence>
<protein>
    <submittedName>
        <fullName evidence="2">Uncharacterized protein</fullName>
    </submittedName>
</protein>
<feature type="region of interest" description="Disordered" evidence="1">
    <location>
        <begin position="52"/>
        <end position="77"/>
    </location>
</feature>
<gene>
    <name evidence="2" type="ORF">HUW51_17120</name>
</gene>
<reference evidence="2 3" key="1">
    <citation type="journal article" date="2018" name="Int. J. Syst. Evol. Microbiol.">
        <title>Adhaeribacter swui sp. nov., isolated from wet mud.</title>
        <authorList>
            <person name="Kim D.U."/>
            <person name="Kim K.W."/>
            <person name="Kang M.S."/>
            <person name="Kim J.Y."/>
            <person name="Jang J.H."/>
            <person name="Kim M.K."/>
        </authorList>
    </citation>
    <scope>NUCLEOTIDE SEQUENCE [LARGE SCALE GENOMIC DNA]</scope>
    <source>
        <strain evidence="2 3">KCTC 52873</strain>
    </source>
</reference>
<proteinExistence type="predicted"/>
<dbReference type="AlphaFoldDB" id="A0A7G7GB26"/>
<evidence type="ECO:0000313" key="3">
    <source>
        <dbReference type="Proteomes" id="UP000515237"/>
    </source>
</evidence>
<dbReference type="Proteomes" id="UP000515237">
    <property type="component" value="Chromosome"/>
</dbReference>